<organism evidence="2 3">
    <name type="scientific">Enterococcus faecium EnGen0003</name>
    <dbReference type="NCBI Taxonomy" id="1138901"/>
    <lineage>
        <taxon>Bacteria</taxon>
        <taxon>Bacillati</taxon>
        <taxon>Bacillota</taxon>
        <taxon>Bacilli</taxon>
        <taxon>Lactobacillales</taxon>
        <taxon>Enterococcaceae</taxon>
        <taxon>Enterococcus</taxon>
    </lineage>
</organism>
<dbReference type="AlphaFoldDB" id="A0A828ZPF8"/>
<dbReference type="EMBL" id="AHXC01000010">
    <property type="protein sequence ID" value="ELB00824.1"/>
    <property type="molecule type" value="Genomic_DNA"/>
</dbReference>
<evidence type="ECO:0000313" key="2">
    <source>
        <dbReference type="EMBL" id="ELB00824.1"/>
    </source>
</evidence>
<feature type="region of interest" description="Disordered" evidence="1">
    <location>
        <begin position="72"/>
        <end position="91"/>
    </location>
</feature>
<accession>A0A828ZPF8</accession>
<evidence type="ECO:0000256" key="1">
    <source>
        <dbReference type="SAM" id="MobiDB-lite"/>
    </source>
</evidence>
<dbReference type="Proteomes" id="UP000010553">
    <property type="component" value="Unassembled WGS sequence"/>
</dbReference>
<reference evidence="2 3" key="1">
    <citation type="submission" date="2012-12" db="EMBL/GenBank/DDBJ databases">
        <title>The Genome Sequence of Enterococcus faecium E1590.</title>
        <authorList>
            <consortium name="The Broad Institute Genome Sequencing Platform"/>
            <consortium name="The Broad Institute Genome Sequencing Center for Infectious Disease"/>
            <person name="Earl A.M."/>
            <person name="Gilmore M.S."/>
            <person name="van Schaik W."/>
            <person name="Lebreton F."/>
            <person name="Willems R.J."/>
            <person name="Walker B."/>
            <person name="Young S.K."/>
            <person name="Zeng Q."/>
            <person name="Gargeya S."/>
            <person name="Fitzgerald M."/>
            <person name="Haas B."/>
            <person name="Abouelleil A."/>
            <person name="Alvarado L."/>
            <person name="Arachchi H.M."/>
            <person name="Berlin A.M."/>
            <person name="Chapman S.B."/>
            <person name="Dewar J."/>
            <person name="Goldberg J."/>
            <person name="Griggs A."/>
            <person name="Gujja S."/>
            <person name="Hansen M."/>
            <person name="Howarth C."/>
            <person name="Imamovic A."/>
            <person name="Larimer J."/>
            <person name="McCowan C."/>
            <person name="Murphy C."/>
            <person name="Neiman D."/>
            <person name="Pearson M."/>
            <person name="Priest M."/>
            <person name="Roberts A."/>
            <person name="Saif S."/>
            <person name="Shea T."/>
            <person name="Sisk P."/>
            <person name="Sykes S."/>
            <person name="Wortman J."/>
            <person name="Nusbaum C."/>
            <person name="Birren B."/>
        </authorList>
    </citation>
    <scope>NUCLEOTIDE SEQUENCE [LARGE SCALE GENOMIC DNA]</scope>
    <source>
        <strain evidence="2 3">E1590</strain>
    </source>
</reference>
<protein>
    <recommendedName>
        <fullName evidence="4">Type VII secretion effector</fullName>
    </recommendedName>
</protein>
<evidence type="ECO:0008006" key="4">
    <source>
        <dbReference type="Google" id="ProtNLM"/>
    </source>
</evidence>
<comment type="caution">
    <text evidence="2">The sequence shown here is derived from an EMBL/GenBank/DDBJ whole genome shotgun (WGS) entry which is preliminary data.</text>
</comment>
<proteinExistence type="predicted"/>
<sequence length="91" mass="9960">MVKNSVDLSEWTQLVNKANSTVSGISKMKNVNFSQTNAKPFKELTTMITNINSSLDSYKIFVKGSMDKMTAAGKNKANDDKAGAASLKIRR</sequence>
<gene>
    <name evidence="2" type="ORF">OIE_05606</name>
</gene>
<name>A0A828ZPF8_ENTFC</name>
<dbReference type="RefSeq" id="WP_002335278.1">
    <property type="nucleotide sequence ID" value="NZ_KB029694.1"/>
</dbReference>
<evidence type="ECO:0000313" key="3">
    <source>
        <dbReference type="Proteomes" id="UP000010553"/>
    </source>
</evidence>